<feature type="transmembrane region" description="Helical" evidence="1">
    <location>
        <begin position="12"/>
        <end position="40"/>
    </location>
</feature>
<protein>
    <submittedName>
        <fullName evidence="2">Uncharacterized protein</fullName>
    </submittedName>
</protein>
<accession>A0A9X1V7D4</accession>
<evidence type="ECO:0000313" key="3">
    <source>
        <dbReference type="Proteomes" id="UP001139263"/>
    </source>
</evidence>
<name>A0A9X1V7D4_9BACL</name>
<reference evidence="2" key="1">
    <citation type="submission" date="2022-03" db="EMBL/GenBank/DDBJ databases">
        <title>Draft Genome Sequence of Firmicute Strain S0AB, a Heterotrophic Iron/Sulfur-Oxidizing Extreme Acidophile.</title>
        <authorList>
            <person name="Vergara E."/>
            <person name="Pakostova E."/>
            <person name="Johnson D.B."/>
            <person name="Holmes D.S."/>
        </authorList>
    </citation>
    <scope>NUCLEOTIDE SEQUENCE</scope>
    <source>
        <strain evidence="2">S0AB</strain>
    </source>
</reference>
<keyword evidence="3" id="KW-1185">Reference proteome</keyword>
<proteinExistence type="predicted"/>
<organism evidence="2 3">
    <name type="scientific">Sulfoacidibacillus ferrooxidans</name>
    <dbReference type="NCBI Taxonomy" id="2005001"/>
    <lineage>
        <taxon>Bacteria</taxon>
        <taxon>Bacillati</taxon>
        <taxon>Bacillota</taxon>
        <taxon>Bacilli</taxon>
        <taxon>Bacillales</taxon>
        <taxon>Alicyclobacillaceae</taxon>
        <taxon>Sulfoacidibacillus</taxon>
    </lineage>
</organism>
<dbReference type="AlphaFoldDB" id="A0A9X1V7D4"/>
<evidence type="ECO:0000256" key="1">
    <source>
        <dbReference type="SAM" id="Phobius"/>
    </source>
</evidence>
<comment type="caution">
    <text evidence="2">The sequence shown here is derived from an EMBL/GenBank/DDBJ whole genome shotgun (WGS) entry which is preliminary data.</text>
</comment>
<dbReference type="Proteomes" id="UP001139263">
    <property type="component" value="Unassembled WGS sequence"/>
</dbReference>
<evidence type="ECO:0000313" key="2">
    <source>
        <dbReference type="EMBL" id="MCI0183031.1"/>
    </source>
</evidence>
<keyword evidence="1" id="KW-0472">Membrane</keyword>
<dbReference type="RefSeq" id="WP_241712775.1">
    <property type="nucleotide sequence ID" value="NZ_JALBUF010000003.1"/>
</dbReference>
<feature type="transmembrane region" description="Helical" evidence="1">
    <location>
        <begin position="52"/>
        <end position="72"/>
    </location>
</feature>
<keyword evidence="1" id="KW-1133">Transmembrane helix</keyword>
<dbReference type="EMBL" id="JALBUF010000003">
    <property type="protein sequence ID" value="MCI0183031.1"/>
    <property type="molecule type" value="Genomic_DNA"/>
</dbReference>
<sequence length="139" mass="15455">MDKSNAKFQTKIWAGILITGVGISAIGDLIYLVSINIFILSQTHSPSAVAGLWLDSVSFFFYAMLCILLPDLDKPKASTGRIHPWRTVFTDWQTAFQFLRENRPFTVLFSLNALIGIFALTADKIVCFHVAKTANISLT</sequence>
<gene>
    <name evidence="2" type="ORF">MM817_01301</name>
</gene>
<keyword evidence="1" id="KW-0812">Transmembrane</keyword>